<dbReference type="Proteomes" id="UP000057737">
    <property type="component" value="Unassembled WGS sequence"/>
</dbReference>
<keyword evidence="4" id="KW-1185">Reference proteome</keyword>
<dbReference type="InterPro" id="IPR010987">
    <property type="entry name" value="Glutathione-S-Trfase_C-like"/>
</dbReference>
<dbReference type="Gene3D" id="3.40.30.10">
    <property type="entry name" value="Glutaredoxin"/>
    <property type="match status" value="1"/>
</dbReference>
<dbReference type="OrthoDB" id="7583243at2"/>
<dbReference type="Gene3D" id="1.20.1050.10">
    <property type="match status" value="1"/>
</dbReference>
<dbReference type="SUPFAM" id="SSF52833">
    <property type="entry name" value="Thioredoxin-like"/>
    <property type="match status" value="1"/>
</dbReference>
<dbReference type="GO" id="GO:0016740">
    <property type="term" value="F:transferase activity"/>
    <property type="evidence" value="ECO:0007669"/>
    <property type="project" value="UniProtKB-KW"/>
</dbReference>
<dbReference type="RefSeq" id="WP_066513273.1">
    <property type="nucleotide sequence ID" value="NZ_LNCU01000106.1"/>
</dbReference>
<proteinExistence type="predicted"/>
<comment type="caution">
    <text evidence="3">The sequence shown here is derived from an EMBL/GenBank/DDBJ whole genome shotgun (WGS) entry which is preliminary data.</text>
</comment>
<dbReference type="CDD" id="cd03188">
    <property type="entry name" value="GST_C_Beta"/>
    <property type="match status" value="1"/>
</dbReference>
<dbReference type="InterPro" id="IPR004045">
    <property type="entry name" value="Glutathione_S-Trfase_N"/>
</dbReference>
<protein>
    <submittedName>
        <fullName evidence="3">Glutathione S-transferase</fullName>
    </submittedName>
</protein>
<dbReference type="SFLD" id="SFLDG00358">
    <property type="entry name" value="Main_(cytGST)"/>
    <property type="match status" value="1"/>
</dbReference>
<dbReference type="InterPro" id="IPR036282">
    <property type="entry name" value="Glutathione-S-Trfase_C_sf"/>
</dbReference>
<dbReference type="PROSITE" id="PS50404">
    <property type="entry name" value="GST_NTER"/>
    <property type="match status" value="1"/>
</dbReference>
<evidence type="ECO:0000313" key="3">
    <source>
        <dbReference type="EMBL" id="KWV48869.1"/>
    </source>
</evidence>
<dbReference type="SFLD" id="SFLDG01150">
    <property type="entry name" value="Main.1:_Beta-like"/>
    <property type="match status" value="1"/>
</dbReference>
<dbReference type="EMBL" id="LNCU01000106">
    <property type="protein sequence ID" value="KWV48869.1"/>
    <property type="molecule type" value="Genomic_DNA"/>
</dbReference>
<feature type="domain" description="GST N-terminal" evidence="1">
    <location>
        <begin position="1"/>
        <end position="81"/>
    </location>
</feature>
<dbReference type="AlphaFoldDB" id="A0A109JHL3"/>
<dbReference type="NCBIfam" id="NF007831">
    <property type="entry name" value="PRK10542.1"/>
    <property type="match status" value="1"/>
</dbReference>
<evidence type="ECO:0000259" key="1">
    <source>
        <dbReference type="PROSITE" id="PS50404"/>
    </source>
</evidence>
<gene>
    <name evidence="3" type="ORF">AS156_16985</name>
</gene>
<feature type="domain" description="GST C-terminal" evidence="2">
    <location>
        <begin position="87"/>
        <end position="205"/>
    </location>
</feature>
<dbReference type="InterPro" id="IPR004046">
    <property type="entry name" value="GST_C"/>
</dbReference>
<dbReference type="SUPFAM" id="SSF47616">
    <property type="entry name" value="GST C-terminal domain-like"/>
    <property type="match status" value="1"/>
</dbReference>
<dbReference type="PANTHER" id="PTHR44051:SF8">
    <property type="entry name" value="GLUTATHIONE S-TRANSFERASE GSTA"/>
    <property type="match status" value="1"/>
</dbReference>
<sequence length="205" mass="22792">MKLYYTPGACSLSPHIALLEAGLPYDLVKVDLRAKKLENGDDFLKVNPKGQVPALALDSGELVTEGPIIIQMIADKAADKKLAPARDSNERYKLLEWLNYITTELHKNLGPMFSPVLSDDAKAFFKDRATSKFKYVESQLAGRDYLMGKEFTVADGYLFTMIMWATDRLGFDLSGLPNLMAYEARVAARPKVQEALKKEGLLKAA</sequence>
<evidence type="ECO:0000313" key="4">
    <source>
        <dbReference type="Proteomes" id="UP000057737"/>
    </source>
</evidence>
<dbReference type="Pfam" id="PF13409">
    <property type="entry name" value="GST_N_2"/>
    <property type="match status" value="1"/>
</dbReference>
<reference evidence="3 4" key="1">
    <citation type="submission" date="2015-11" db="EMBL/GenBank/DDBJ databases">
        <title>Draft Genome Sequence of the Strain BR 10303 (Bradyrhizobium sp.) isolated from nodules of Centrolobium paraense.</title>
        <authorList>
            <person name="Zelli J.E."/>
            <person name="Simoes-Araujo J.L."/>
            <person name="Barauna A.C."/>
            <person name="Silva K."/>
        </authorList>
    </citation>
    <scope>NUCLEOTIDE SEQUENCE [LARGE SCALE GENOMIC DNA]</scope>
    <source>
        <strain evidence="3 4">BR 10303</strain>
    </source>
</reference>
<name>A0A109JHL3_9BRAD</name>
<dbReference type="Pfam" id="PF14497">
    <property type="entry name" value="GST_C_3"/>
    <property type="match status" value="1"/>
</dbReference>
<organism evidence="3 4">
    <name type="scientific">Bradyrhizobium macuxiense</name>
    <dbReference type="NCBI Taxonomy" id="1755647"/>
    <lineage>
        <taxon>Bacteria</taxon>
        <taxon>Pseudomonadati</taxon>
        <taxon>Pseudomonadota</taxon>
        <taxon>Alphaproteobacteria</taxon>
        <taxon>Hyphomicrobiales</taxon>
        <taxon>Nitrobacteraceae</taxon>
        <taxon>Bradyrhizobium</taxon>
    </lineage>
</organism>
<dbReference type="InterPro" id="IPR040079">
    <property type="entry name" value="Glutathione_S-Trfase"/>
</dbReference>
<dbReference type="CDD" id="cd03057">
    <property type="entry name" value="GST_N_Beta"/>
    <property type="match status" value="1"/>
</dbReference>
<dbReference type="SFLD" id="SFLDS00019">
    <property type="entry name" value="Glutathione_Transferase_(cytos"/>
    <property type="match status" value="1"/>
</dbReference>
<keyword evidence="3" id="KW-0808">Transferase</keyword>
<dbReference type="PROSITE" id="PS50405">
    <property type="entry name" value="GST_CTER"/>
    <property type="match status" value="1"/>
</dbReference>
<dbReference type="PANTHER" id="PTHR44051">
    <property type="entry name" value="GLUTATHIONE S-TRANSFERASE-RELATED"/>
    <property type="match status" value="1"/>
</dbReference>
<evidence type="ECO:0000259" key="2">
    <source>
        <dbReference type="PROSITE" id="PS50405"/>
    </source>
</evidence>
<dbReference type="InterPro" id="IPR036249">
    <property type="entry name" value="Thioredoxin-like_sf"/>
</dbReference>
<accession>A0A109JHL3</accession>